<dbReference type="AlphaFoldDB" id="A0A941AKR5"/>
<evidence type="ECO:0008006" key="3">
    <source>
        <dbReference type="Google" id="ProtNLM"/>
    </source>
</evidence>
<dbReference type="Pfam" id="PF19086">
    <property type="entry name" value="Terpene_syn_C_2"/>
    <property type="match status" value="1"/>
</dbReference>
<dbReference type="EMBL" id="JAFCNB010000008">
    <property type="protein sequence ID" value="MBP2705553.1"/>
    <property type="molecule type" value="Genomic_DNA"/>
</dbReference>
<dbReference type="SUPFAM" id="SSF48576">
    <property type="entry name" value="Terpenoid synthases"/>
    <property type="match status" value="1"/>
</dbReference>
<evidence type="ECO:0000313" key="1">
    <source>
        <dbReference type="EMBL" id="MBP2705553.1"/>
    </source>
</evidence>
<dbReference type="InterPro" id="IPR008949">
    <property type="entry name" value="Isoprenoid_synthase_dom_sf"/>
</dbReference>
<sequence>MSDRYETMPGAELGAACALAVRLQRAMRAYAAGRPALFSAAQFDAGFFAALSMVSAFGSPWASPDELTAVTRASMWIGALDHQVDVVAESRAEVDDLVAECLAVARGEAPGGGSPLAGMLADIRDGLTGSLSAAPHPIWADQVGRVLSAMAAEWRWKSEKARIELGEYLDNADSVGSSFVNVSHWIATGDDWTRLHLEELREVSGVVQRYLRLLNDLATHGRERESGDVNALALGAGRDEVTARMAGLAAECGPLLETVAAGSPRVALYLERQIGFNTGFYGVTDYWGAK</sequence>
<gene>
    <name evidence="1" type="ORF">JOL79_17210</name>
</gene>
<evidence type="ECO:0000313" key="2">
    <source>
        <dbReference type="Proteomes" id="UP000674234"/>
    </source>
</evidence>
<dbReference type="RefSeq" id="WP_210156830.1">
    <property type="nucleotide sequence ID" value="NZ_JAFCNB010000008.1"/>
</dbReference>
<dbReference type="Proteomes" id="UP000674234">
    <property type="component" value="Unassembled WGS sequence"/>
</dbReference>
<proteinExistence type="predicted"/>
<dbReference type="Gene3D" id="1.10.600.10">
    <property type="entry name" value="Farnesyl Diphosphate Synthase"/>
    <property type="match status" value="1"/>
</dbReference>
<keyword evidence="2" id="KW-1185">Reference proteome</keyword>
<reference evidence="1" key="1">
    <citation type="submission" date="2021-02" db="EMBL/GenBank/DDBJ databases">
        <title>Draft genome sequence of Microbispora sp. RL4-1S isolated from rice leaves in Thailand.</title>
        <authorList>
            <person name="Muangham S."/>
            <person name="Duangmal K."/>
        </authorList>
    </citation>
    <scope>NUCLEOTIDE SEQUENCE</scope>
    <source>
        <strain evidence="1">RL4-1S</strain>
    </source>
</reference>
<protein>
    <recommendedName>
        <fullName evidence="3">Terpene synthase</fullName>
    </recommendedName>
</protein>
<organism evidence="1 2">
    <name type="scientific">Microbispora oryzae</name>
    <dbReference type="NCBI Taxonomy" id="2806554"/>
    <lineage>
        <taxon>Bacteria</taxon>
        <taxon>Bacillati</taxon>
        <taxon>Actinomycetota</taxon>
        <taxon>Actinomycetes</taxon>
        <taxon>Streptosporangiales</taxon>
        <taxon>Streptosporangiaceae</taxon>
        <taxon>Microbispora</taxon>
    </lineage>
</organism>
<name>A0A941AKR5_9ACTN</name>
<comment type="caution">
    <text evidence="1">The sequence shown here is derived from an EMBL/GenBank/DDBJ whole genome shotgun (WGS) entry which is preliminary data.</text>
</comment>
<accession>A0A941AKR5</accession>